<dbReference type="InterPro" id="IPR001533">
    <property type="entry name" value="Pterin_deHydtase"/>
</dbReference>
<comment type="caution">
    <text evidence="6">The sequence shown here is derived from an EMBL/GenBank/DDBJ whole genome shotgun (WGS) entry which is preliminary data.</text>
</comment>
<gene>
    <name evidence="6" type="ORF">CcCBS67573_g08077</name>
</gene>
<evidence type="ECO:0000256" key="1">
    <source>
        <dbReference type="ARBA" id="ARBA00001554"/>
    </source>
</evidence>
<dbReference type="InterPro" id="IPR036428">
    <property type="entry name" value="PCD_sf"/>
</dbReference>
<dbReference type="PANTHER" id="PTHR12599:SF0">
    <property type="entry name" value="PTERIN-4-ALPHA-CARBINOLAMINE DEHYDRATASE"/>
    <property type="match status" value="1"/>
</dbReference>
<name>A0A507EQK5_9FUNG</name>
<proteinExistence type="inferred from homology"/>
<evidence type="ECO:0000256" key="4">
    <source>
        <dbReference type="ARBA" id="ARBA00023239"/>
    </source>
</evidence>
<evidence type="ECO:0000256" key="3">
    <source>
        <dbReference type="ARBA" id="ARBA00013252"/>
    </source>
</evidence>
<dbReference type="Gene3D" id="3.30.1360.20">
    <property type="entry name" value="Transcriptional coactivator/pterin dehydratase"/>
    <property type="match status" value="1"/>
</dbReference>
<dbReference type="Pfam" id="PF01329">
    <property type="entry name" value="Pterin_4a"/>
    <property type="match status" value="1"/>
</dbReference>
<accession>A0A507EQK5</accession>
<keyword evidence="4" id="KW-0456">Lyase</keyword>
<dbReference type="STRING" id="246404.A0A507EQK5"/>
<dbReference type="GO" id="GO:0006729">
    <property type="term" value="P:tetrahydrobiopterin biosynthetic process"/>
    <property type="evidence" value="ECO:0007669"/>
    <property type="project" value="InterPro"/>
</dbReference>
<comment type="catalytic activity">
    <reaction evidence="1">
        <text>(4aS,6R)-4a-hydroxy-L-erythro-5,6,7,8-tetrahydrobiopterin = (6R)-L-erythro-6,7-dihydrobiopterin + H2O</text>
        <dbReference type="Rhea" id="RHEA:11920"/>
        <dbReference type="ChEBI" id="CHEBI:15377"/>
        <dbReference type="ChEBI" id="CHEBI:15642"/>
        <dbReference type="ChEBI" id="CHEBI:43120"/>
        <dbReference type="EC" id="4.2.1.96"/>
    </reaction>
</comment>
<dbReference type="EMBL" id="QEAP01000480">
    <property type="protein sequence ID" value="TPX65617.1"/>
    <property type="molecule type" value="Genomic_DNA"/>
</dbReference>
<evidence type="ECO:0000313" key="6">
    <source>
        <dbReference type="EMBL" id="TPX65617.1"/>
    </source>
</evidence>
<dbReference type="AlphaFoldDB" id="A0A507EQK5"/>
<dbReference type="EC" id="4.2.1.96" evidence="3"/>
<evidence type="ECO:0000256" key="5">
    <source>
        <dbReference type="ARBA" id="ARBA00030497"/>
    </source>
</evidence>
<dbReference type="GO" id="GO:0008124">
    <property type="term" value="F:4-alpha-hydroxytetrahydrobiopterin dehydratase activity"/>
    <property type="evidence" value="ECO:0007669"/>
    <property type="project" value="UniProtKB-EC"/>
</dbReference>
<keyword evidence="7" id="KW-1185">Reference proteome</keyword>
<dbReference type="Proteomes" id="UP000320333">
    <property type="component" value="Unassembled WGS sequence"/>
</dbReference>
<dbReference type="SUPFAM" id="SSF55248">
    <property type="entry name" value="PCD-like"/>
    <property type="match status" value="1"/>
</dbReference>
<comment type="similarity">
    <text evidence="2">Belongs to the pterin-4-alpha-carbinolamine dehydratase family.</text>
</comment>
<dbReference type="HAMAP" id="MF_00434">
    <property type="entry name" value="Pterin_4_alpha"/>
    <property type="match status" value="1"/>
</dbReference>
<evidence type="ECO:0000313" key="7">
    <source>
        <dbReference type="Proteomes" id="UP000320333"/>
    </source>
</evidence>
<dbReference type="OrthoDB" id="277398at2759"/>
<evidence type="ECO:0000256" key="2">
    <source>
        <dbReference type="ARBA" id="ARBA00006472"/>
    </source>
</evidence>
<reference evidence="6 7" key="1">
    <citation type="journal article" date="2019" name="Sci. Rep.">
        <title>Comparative genomics of chytrid fungi reveal insights into the obligate biotrophic and pathogenic lifestyle of Synchytrium endobioticum.</title>
        <authorList>
            <person name="van de Vossenberg B.T.L.H."/>
            <person name="Warris S."/>
            <person name="Nguyen H.D.T."/>
            <person name="van Gent-Pelzer M.P.E."/>
            <person name="Joly D.L."/>
            <person name="van de Geest H.C."/>
            <person name="Bonants P.J.M."/>
            <person name="Smith D.S."/>
            <person name="Levesque C.A."/>
            <person name="van der Lee T.A.J."/>
        </authorList>
    </citation>
    <scope>NUCLEOTIDE SEQUENCE [LARGE SCALE GENOMIC DNA]</scope>
    <source>
        <strain evidence="6 7">CBS 675.73</strain>
    </source>
</reference>
<organism evidence="6 7">
    <name type="scientific">Chytriomyces confervae</name>
    <dbReference type="NCBI Taxonomy" id="246404"/>
    <lineage>
        <taxon>Eukaryota</taxon>
        <taxon>Fungi</taxon>
        <taxon>Fungi incertae sedis</taxon>
        <taxon>Chytridiomycota</taxon>
        <taxon>Chytridiomycota incertae sedis</taxon>
        <taxon>Chytridiomycetes</taxon>
        <taxon>Chytridiales</taxon>
        <taxon>Chytriomycetaceae</taxon>
        <taxon>Chytriomyces</taxon>
    </lineage>
</organism>
<dbReference type="PANTHER" id="PTHR12599">
    <property type="entry name" value="PTERIN-4-ALPHA-CARBINOLAMINE DEHYDRATASE"/>
    <property type="match status" value="1"/>
</dbReference>
<sequence length="129" mass="14365">MLLSTMRKRTFSTSNRAMQGISKLTASEHTALVTPLVQSGWKHTAKTSSTTGKETLQRRFTFPTFSEAFAFMTRVAIAAEKSDHHPEWANVYNWVDVTLTTHDAGNAVSIRDVRMAEAMNQFAKGLDGK</sequence>
<protein>
    <recommendedName>
        <fullName evidence="3">4a-hydroxytetrahydrobiopterin dehydratase</fullName>
        <ecNumber evidence="3">4.2.1.96</ecNumber>
    </recommendedName>
    <alternativeName>
        <fullName evidence="5">4-alpha-hydroxy-tetrahydropterin dehydratase</fullName>
    </alternativeName>
</protein>